<dbReference type="Proteomes" id="UP000033874">
    <property type="component" value="Unassembled WGS sequence"/>
</dbReference>
<feature type="domain" description="DUF6950" evidence="1">
    <location>
        <begin position="8"/>
        <end position="131"/>
    </location>
</feature>
<dbReference type="EMBL" id="LBIC01000001">
    <property type="protein sequence ID" value="KKW94176.1"/>
    <property type="molecule type" value="Genomic_DNA"/>
</dbReference>
<dbReference type="Pfam" id="PF22262">
    <property type="entry name" value="DUF6950"/>
    <property type="match status" value="1"/>
</dbReference>
<gene>
    <name evidence="2" type="ORF">YP76_04195</name>
</gene>
<dbReference type="InterPro" id="IPR053802">
    <property type="entry name" value="DUF6950"/>
</dbReference>
<accession>A0A0M3AZ10</accession>
<reference evidence="2 3" key="1">
    <citation type="submission" date="2015-04" db="EMBL/GenBank/DDBJ databases">
        <title>Genome sequence of aromatic hydrocarbons-degrading Sphingobium chungbukense DJ77.</title>
        <authorList>
            <person name="Kim Y.-C."/>
            <person name="Chae J.-C."/>
        </authorList>
    </citation>
    <scope>NUCLEOTIDE SEQUENCE [LARGE SCALE GENOMIC DNA]</scope>
    <source>
        <strain evidence="2 3">DJ77</strain>
    </source>
</reference>
<comment type="caution">
    <text evidence="2">The sequence shown here is derived from an EMBL/GenBank/DDBJ whole genome shotgun (WGS) entry which is preliminary data.</text>
</comment>
<keyword evidence="3" id="KW-1185">Reference proteome</keyword>
<name>A0A0M3AZ10_9SPHN</name>
<organism evidence="2 3">
    <name type="scientific">Sphingobium chungbukense</name>
    <dbReference type="NCBI Taxonomy" id="56193"/>
    <lineage>
        <taxon>Bacteria</taxon>
        <taxon>Pseudomonadati</taxon>
        <taxon>Pseudomonadota</taxon>
        <taxon>Alphaproteobacteria</taxon>
        <taxon>Sphingomonadales</taxon>
        <taxon>Sphingomonadaceae</taxon>
        <taxon>Sphingobium</taxon>
    </lineage>
</organism>
<evidence type="ECO:0000313" key="2">
    <source>
        <dbReference type="EMBL" id="KKW94176.1"/>
    </source>
</evidence>
<sequence length="132" mass="14516">MTDMLRRQAALEKTLAKYRGRRLDFASADCVRMARFHLLQMGHKPPALPSYRSLAGAVRALKAAGGMEQIFDGILPRIPHARMLPGDIAILEGDSGMDAAVICVGHKVIGWHENSDTMVNLIPLEIKAAWRA</sequence>
<dbReference type="AlphaFoldDB" id="A0A0M3AZ10"/>
<protein>
    <recommendedName>
        <fullName evidence="1">DUF6950 domain-containing protein</fullName>
    </recommendedName>
</protein>
<dbReference type="RefSeq" id="WP_046762617.1">
    <property type="nucleotide sequence ID" value="NZ_LBIC01000001.1"/>
</dbReference>
<evidence type="ECO:0000259" key="1">
    <source>
        <dbReference type="Pfam" id="PF22262"/>
    </source>
</evidence>
<dbReference type="STRING" id="56193.YP76_04195"/>
<proteinExistence type="predicted"/>
<dbReference type="PATRIC" id="fig|56193.3.peg.860"/>
<evidence type="ECO:0000313" key="3">
    <source>
        <dbReference type="Proteomes" id="UP000033874"/>
    </source>
</evidence>